<proteinExistence type="predicted"/>
<organism evidence="1 2">
    <name type="scientific">Candidatus Onthousia excrementipullorum</name>
    <dbReference type="NCBI Taxonomy" id="2840884"/>
    <lineage>
        <taxon>Bacteria</taxon>
        <taxon>Bacillati</taxon>
        <taxon>Bacillota</taxon>
        <taxon>Bacilli</taxon>
        <taxon>Candidatus Onthousia</taxon>
    </lineage>
</organism>
<dbReference type="Proteomes" id="UP000824232">
    <property type="component" value="Unassembled WGS sequence"/>
</dbReference>
<evidence type="ECO:0000313" key="1">
    <source>
        <dbReference type="EMBL" id="HIR59311.1"/>
    </source>
</evidence>
<reference evidence="1" key="1">
    <citation type="submission" date="2020-10" db="EMBL/GenBank/DDBJ databases">
        <authorList>
            <person name="Gilroy R."/>
        </authorList>
    </citation>
    <scope>NUCLEOTIDE SEQUENCE</scope>
    <source>
        <strain evidence="1">CHK184-20233</strain>
    </source>
</reference>
<evidence type="ECO:0000313" key="2">
    <source>
        <dbReference type="Proteomes" id="UP000824232"/>
    </source>
</evidence>
<dbReference type="EMBL" id="DVHC01000047">
    <property type="protein sequence ID" value="HIR59311.1"/>
    <property type="molecule type" value="Genomic_DNA"/>
</dbReference>
<comment type="caution">
    <text evidence="1">The sequence shown here is derived from an EMBL/GenBank/DDBJ whole genome shotgun (WGS) entry which is preliminary data.</text>
</comment>
<name>A0A9D1DUW1_9FIRM</name>
<sequence>MRLVKKSQIPDFEVYVDGKKDEKLTVKAKKALEFINRYDEVAGNQLSILDWDSKLQDYYFDNFEKLMKDRYFDKK</sequence>
<protein>
    <submittedName>
        <fullName evidence="1">Uncharacterized protein</fullName>
    </submittedName>
</protein>
<accession>A0A9D1DUW1</accession>
<gene>
    <name evidence="1" type="ORF">IAB38_04600</name>
</gene>
<dbReference type="AlphaFoldDB" id="A0A9D1DUW1"/>
<reference evidence="1" key="2">
    <citation type="journal article" date="2021" name="PeerJ">
        <title>Extensive microbial diversity within the chicken gut microbiome revealed by metagenomics and culture.</title>
        <authorList>
            <person name="Gilroy R."/>
            <person name="Ravi A."/>
            <person name="Getino M."/>
            <person name="Pursley I."/>
            <person name="Horton D.L."/>
            <person name="Alikhan N.F."/>
            <person name="Baker D."/>
            <person name="Gharbi K."/>
            <person name="Hall N."/>
            <person name="Watson M."/>
            <person name="Adriaenssens E.M."/>
            <person name="Foster-Nyarko E."/>
            <person name="Jarju S."/>
            <person name="Secka A."/>
            <person name="Antonio M."/>
            <person name="Oren A."/>
            <person name="Chaudhuri R.R."/>
            <person name="La Ragione R."/>
            <person name="Hildebrand F."/>
            <person name="Pallen M.J."/>
        </authorList>
    </citation>
    <scope>NUCLEOTIDE SEQUENCE</scope>
    <source>
        <strain evidence="1">CHK184-20233</strain>
    </source>
</reference>